<dbReference type="AlphaFoldDB" id="A0A7J7CB86"/>
<dbReference type="EMBL" id="JAAARO010000019">
    <property type="protein sequence ID" value="KAF5731185.1"/>
    <property type="molecule type" value="Genomic_DNA"/>
</dbReference>
<organism evidence="1 2">
    <name type="scientific">Tripterygium wilfordii</name>
    <name type="common">Thunder God vine</name>
    <dbReference type="NCBI Taxonomy" id="458696"/>
    <lineage>
        <taxon>Eukaryota</taxon>
        <taxon>Viridiplantae</taxon>
        <taxon>Streptophyta</taxon>
        <taxon>Embryophyta</taxon>
        <taxon>Tracheophyta</taxon>
        <taxon>Spermatophyta</taxon>
        <taxon>Magnoliopsida</taxon>
        <taxon>eudicotyledons</taxon>
        <taxon>Gunneridae</taxon>
        <taxon>Pentapetalae</taxon>
        <taxon>rosids</taxon>
        <taxon>fabids</taxon>
        <taxon>Celastrales</taxon>
        <taxon>Celastraceae</taxon>
        <taxon>Tripterygium</taxon>
    </lineage>
</organism>
<name>A0A7J7CB86_TRIWF</name>
<evidence type="ECO:0000313" key="2">
    <source>
        <dbReference type="Proteomes" id="UP000593562"/>
    </source>
</evidence>
<comment type="caution">
    <text evidence="1">The sequence shown here is derived from an EMBL/GenBank/DDBJ whole genome shotgun (WGS) entry which is preliminary data.</text>
</comment>
<dbReference type="InParanoid" id="A0A7J7CB86"/>
<protein>
    <submittedName>
        <fullName evidence="1">U-box domain-containing protein 32 isoform X4</fullName>
    </submittedName>
</protein>
<evidence type="ECO:0000313" key="1">
    <source>
        <dbReference type="EMBL" id="KAF5731185.1"/>
    </source>
</evidence>
<proteinExistence type="predicted"/>
<reference evidence="1 2" key="1">
    <citation type="journal article" date="2020" name="Nat. Commun.">
        <title>Genome of Tripterygium wilfordii and identification of cytochrome P450 involved in triptolide biosynthesis.</title>
        <authorList>
            <person name="Tu L."/>
            <person name="Su P."/>
            <person name="Zhang Z."/>
            <person name="Gao L."/>
            <person name="Wang J."/>
            <person name="Hu T."/>
            <person name="Zhou J."/>
            <person name="Zhang Y."/>
            <person name="Zhao Y."/>
            <person name="Liu Y."/>
            <person name="Song Y."/>
            <person name="Tong Y."/>
            <person name="Lu Y."/>
            <person name="Yang J."/>
            <person name="Xu C."/>
            <person name="Jia M."/>
            <person name="Peters R.J."/>
            <person name="Huang L."/>
            <person name="Gao W."/>
        </authorList>
    </citation>
    <scope>NUCLEOTIDE SEQUENCE [LARGE SCALE GENOMIC DNA]</scope>
    <source>
        <strain evidence="2">cv. XIE 37</strain>
        <tissue evidence="1">Leaf</tissue>
    </source>
</reference>
<accession>A0A7J7CB86</accession>
<sequence length="224" mass="25114">MGSIIEETEDDRDYDVEDTVFVAVGKNVEKSKATLFWALRSFAGKKICLLHVHQTTHVLPLTQLCFTCDSSKFGYIWTYENREGRNDRMEADHAFPLLLMDSAIGSNKPGHLGTESVGHSMRSSDATDEADELEGIFASFSSQCSMHSSYFSDRVVDTFETTPFLTDEVENILVQATGNSSHRPEQAIMDTKDSKKQVFEEAAKRQKDEDDAMEAKCKATFSLL</sequence>
<dbReference type="Proteomes" id="UP000593562">
    <property type="component" value="Unassembled WGS sequence"/>
</dbReference>
<keyword evidence="2" id="KW-1185">Reference proteome</keyword>
<gene>
    <name evidence="1" type="ORF">HS088_TW19G00790</name>
</gene>